<comment type="caution">
    <text evidence="2">The sequence shown here is derived from an EMBL/GenBank/DDBJ whole genome shotgun (WGS) entry which is preliminary data.</text>
</comment>
<feature type="chain" id="PRO_5008092057" description="Chemotaxis protein" evidence="1">
    <location>
        <begin position="19"/>
        <end position="152"/>
    </location>
</feature>
<evidence type="ECO:0008006" key="4">
    <source>
        <dbReference type="Google" id="ProtNLM"/>
    </source>
</evidence>
<evidence type="ECO:0000313" key="2">
    <source>
        <dbReference type="EMBL" id="OAN49105.1"/>
    </source>
</evidence>
<sequence>MAVSWAILLILAATPSLAEPLPCSLAEGERAMAAAADLVQRLGVAGARAAMTAEEATIHCGGHDVKAMDLQARWLISPDDPSLVGRAVESFGDGAATNFMKAMIAAAVAGKGALGQYVTHDTGRDGARVDKVLFYRHLSSQGVVLYGAFILR</sequence>
<dbReference type="OrthoDB" id="9905748at2"/>
<dbReference type="STRING" id="1285242.A6A04_03010"/>
<proteinExistence type="predicted"/>
<keyword evidence="1" id="KW-0732">Signal</keyword>
<gene>
    <name evidence="2" type="ORF">A6A04_03010</name>
</gene>
<reference evidence="2 3" key="1">
    <citation type="submission" date="2016-04" db="EMBL/GenBank/DDBJ databases">
        <title>Draft genome sequence of freshwater magnetotactic bacteria Magnetospirillum marisnigri SP-1 and Magnetospirillum moscoviense BB-1.</title>
        <authorList>
            <person name="Koziaeva V."/>
            <person name="Dziuba M.V."/>
            <person name="Ivanov T.M."/>
            <person name="Kuznetsov B."/>
            <person name="Grouzdev D.S."/>
        </authorList>
    </citation>
    <scope>NUCLEOTIDE SEQUENCE [LARGE SCALE GENOMIC DNA]</scope>
    <source>
        <strain evidence="2 3">SP-1</strain>
    </source>
</reference>
<feature type="signal peptide" evidence="1">
    <location>
        <begin position="1"/>
        <end position="18"/>
    </location>
</feature>
<accession>A0A178MM10</accession>
<dbReference type="EMBL" id="LWQT01000066">
    <property type="protein sequence ID" value="OAN49105.1"/>
    <property type="molecule type" value="Genomic_DNA"/>
</dbReference>
<keyword evidence="3" id="KW-1185">Reference proteome</keyword>
<dbReference type="Gene3D" id="3.30.450.20">
    <property type="entry name" value="PAS domain"/>
    <property type="match status" value="1"/>
</dbReference>
<dbReference type="AlphaFoldDB" id="A0A178MM10"/>
<protein>
    <recommendedName>
        <fullName evidence="4">Chemotaxis protein</fullName>
    </recommendedName>
</protein>
<dbReference type="Proteomes" id="UP000078428">
    <property type="component" value="Unassembled WGS sequence"/>
</dbReference>
<organism evidence="2 3">
    <name type="scientific">Paramagnetospirillum marisnigri</name>
    <dbReference type="NCBI Taxonomy" id="1285242"/>
    <lineage>
        <taxon>Bacteria</taxon>
        <taxon>Pseudomonadati</taxon>
        <taxon>Pseudomonadota</taxon>
        <taxon>Alphaproteobacteria</taxon>
        <taxon>Rhodospirillales</taxon>
        <taxon>Magnetospirillaceae</taxon>
        <taxon>Paramagnetospirillum</taxon>
    </lineage>
</organism>
<dbReference type="RefSeq" id="WP_068493410.1">
    <property type="nucleotide sequence ID" value="NZ_LWQT01000066.1"/>
</dbReference>
<evidence type="ECO:0000256" key="1">
    <source>
        <dbReference type="SAM" id="SignalP"/>
    </source>
</evidence>
<evidence type="ECO:0000313" key="3">
    <source>
        <dbReference type="Proteomes" id="UP000078428"/>
    </source>
</evidence>
<name>A0A178MM10_9PROT</name>